<organism evidence="2 3">
    <name type="scientific">Alkaliphilus flagellatus</name>
    <dbReference type="NCBI Taxonomy" id="2841507"/>
    <lineage>
        <taxon>Bacteria</taxon>
        <taxon>Bacillati</taxon>
        <taxon>Bacillota</taxon>
        <taxon>Clostridia</taxon>
        <taxon>Peptostreptococcales</taxon>
        <taxon>Natronincolaceae</taxon>
        <taxon>Alkaliphilus</taxon>
    </lineage>
</organism>
<protein>
    <submittedName>
        <fullName evidence="2">Lysine exporter LysO family protein</fullName>
    </submittedName>
</protein>
<feature type="transmembrane region" description="Helical" evidence="1">
    <location>
        <begin position="5"/>
        <end position="22"/>
    </location>
</feature>
<name>A0ABS6G671_9FIRM</name>
<dbReference type="EMBL" id="JAHLQK010000006">
    <property type="protein sequence ID" value="MBU5677978.1"/>
    <property type="molecule type" value="Genomic_DNA"/>
</dbReference>
<dbReference type="Pfam" id="PF03956">
    <property type="entry name" value="Lys_export"/>
    <property type="match status" value="1"/>
</dbReference>
<feature type="transmembrane region" description="Helical" evidence="1">
    <location>
        <begin position="60"/>
        <end position="78"/>
    </location>
</feature>
<proteinExistence type="predicted"/>
<dbReference type="InterPro" id="IPR005642">
    <property type="entry name" value="LysO"/>
</dbReference>
<sequence length="198" mass="20784">MTVKILLAVGFGILFGLFIFPVNMATYMSTFISIGLCILLFFVGIDIGRQENIAKKVKELGLKVLLVPLMVALGSIIGSMFGGAILGIPINQAGAIGAGFGWYSLSAIELAKHSAQLGTLAFITNVCREIIAIIIIPIIAKYIGKLESIAPAGATAMDTTLPIISKATDGNVAVISFITGASLSLLVPILVPFFMILQ</sequence>
<keyword evidence="3" id="KW-1185">Reference proteome</keyword>
<reference evidence="2 3" key="1">
    <citation type="submission" date="2021-06" db="EMBL/GenBank/DDBJ databases">
        <authorList>
            <person name="Sun Q."/>
            <person name="Li D."/>
        </authorList>
    </citation>
    <scope>NUCLEOTIDE SEQUENCE [LARGE SCALE GENOMIC DNA]</scope>
    <source>
        <strain evidence="2 3">MSJ-5</strain>
    </source>
</reference>
<gene>
    <name evidence="2" type="ORF">KQI88_16285</name>
</gene>
<dbReference type="PANTHER" id="PTHR35804">
    <property type="entry name" value="LYSINE EXPORTER LYSO"/>
    <property type="match status" value="1"/>
</dbReference>
<dbReference type="RefSeq" id="WP_216419132.1">
    <property type="nucleotide sequence ID" value="NZ_JAHLQK010000006.1"/>
</dbReference>
<comment type="caution">
    <text evidence="2">The sequence shown here is derived from an EMBL/GenBank/DDBJ whole genome shotgun (WGS) entry which is preliminary data.</text>
</comment>
<evidence type="ECO:0000313" key="3">
    <source>
        <dbReference type="Proteomes" id="UP000779508"/>
    </source>
</evidence>
<keyword evidence="1" id="KW-0812">Transmembrane</keyword>
<dbReference type="PANTHER" id="PTHR35804:SF1">
    <property type="entry name" value="LYSINE EXPORTER LYSO"/>
    <property type="match status" value="1"/>
</dbReference>
<feature type="transmembrane region" description="Helical" evidence="1">
    <location>
        <begin position="172"/>
        <end position="197"/>
    </location>
</feature>
<feature type="transmembrane region" description="Helical" evidence="1">
    <location>
        <begin position="117"/>
        <end position="140"/>
    </location>
</feature>
<evidence type="ECO:0000256" key="1">
    <source>
        <dbReference type="SAM" id="Phobius"/>
    </source>
</evidence>
<feature type="transmembrane region" description="Helical" evidence="1">
    <location>
        <begin position="28"/>
        <end position="48"/>
    </location>
</feature>
<keyword evidence="1" id="KW-0472">Membrane</keyword>
<accession>A0ABS6G671</accession>
<keyword evidence="1" id="KW-1133">Transmembrane helix</keyword>
<feature type="transmembrane region" description="Helical" evidence="1">
    <location>
        <begin position="84"/>
        <end position="105"/>
    </location>
</feature>
<evidence type="ECO:0000313" key="2">
    <source>
        <dbReference type="EMBL" id="MBU5677978.1"/>
    </source>
</evidence>
<dbReference type="Proteomes" id="UP000779508">
    <property type="component" value="Unassembled WGS sequence"/>
</dbReference>